<feature type="region of interest" description="Disordered" evidence="1">
    <location>
        <begin position="441"/>
        <end position="484"/>
    </location>
</feature>
<accession>A0A399JAQ6</accession>
<dbReference type="AlphaFoldDB" id="A0A399JAQ6"/>
<protein>
    <submittedName>
        <fullName evidence="3">HNH endonuclease</fullName>
    </submittedName>
</protein>
<dbReference type="CDD" id="cd00085">
    <property type="entry name" value="HNHc"/>
    <property type="match status" value="1"/>
</dbReference>
<gene>
    <name evidence="3" type="ORF">DWB68_05780</name>
</gene>
<evidence type="ECO:0000256" key="1">
    <source>
        <dbReference type="SAM" id="MobiDB-lite"/>
    </source>
</evidence>
<sequence>MVVVLDVEAIRNATTLLRFVTEVGPEAWDGAPEENVVQGLQAVAEAARVMDALKVSAAGAVERRSDKYTRAESLCSRLGYGGTRGLIADVFGTGYYQAKAFLDLAADTHLATGSWAPRRPALAEALRRGELSVDTAKTIRDALDEVTSESIPGGTLAAEATLVANATAGRVNLFARQLRAAAVPASTGDSGDEFWRLQRADGTADEAGEAGAGGPSGPGVPGGPVGAHGAVPASGAAAGHGVAPGQGTGTDYWPVVPPRTSEELGQAAVLGAGGGAGGLDDAGAPESVGGLFLQAASAERPDGRAGETSGEFHGGQPERKPGVTTGSGVGSAAGAGLGAGAGIGGRGGWRGAPQRGGVFQGAGTPAAGGRPSLKNVKQQAKGWGDILEPRKTELNHAAQQRARSFSITPADGGGFKIAGYAPEVEGQAILTVLDAYLSPRSADPVESGAPWSASEPDGVGAEGASAAKGAGTGAGGSRDGRSRAQKSFDALAQVFRSHAASDDVPQAAGGAPTLLITATLEALDAHLRECADHERGEGAVGLEHGAACGGPGAGHGGGLGRGRGSSSGDDGQGGLGKGGGTGFVGGARSGSGCGASPGHGWWPTSVADLPLDPNGIPDAEALIDLRFARIGQEGLPVPFSAVAHLLCDASIQMLLQDPGGIPLKLGRTRRTFSKDQRRVLAARDRHCRAPGCEIPAKWCEVHHVTPWNQGGKTDVDNGILLCSFHHHEIDRGRLRVEAVHDQSGGFRERHRVRMPRVGSAREALLPDLGVGAA</sequence>
<feature type="region of interest" description="Disordered" evidence="1">
    <location>
        <begin position="553"/>
        <end position="581"/>
    </location>
</feature>
<comment type="caution">
    <text evidence="3">The sequence shown here is derived from an EMBL/GenBank/DDBJ whole genome shotgun (WGS) entry which is preliminary data.</text>
</comment>
<dbReference type="Proteomes" id="UP000265419">
    <property type="component" value="Unassembled WGS sequence"/>
</dbReference>
<feature type="compositionally biased region" description="Gly residues" evidence="1">
    <location>
        <begin position="210"/>
        <end position="226"/>
    </location>
</feature>
<keyword evidence="3" id="KW-0378">Hydrolase</keyword>
<reference evidence="3 4" key="1">
    <citation type="submission" date="2018-07" db="EMBL/GenBank/DDBJ databases">
        <title>Arthrobacter sp. nov., isolated from raw cow's milk with high bacterial count.</title>
        <authorList>
            <person name="Hahne J."/>
            <person name="Isele D."/>
            <person name="Lipski A."/>
        </authorList>
    </citation>
    <scope>NUCLEOTIDE SEQUENCE [LARGE SCALE GENOMIC DNA]</scope>
    <source>
        <strain evidence="3 4">JZ R-35</strain>
    </source>
</reference>
<evidence type="ECO:0000259" key="2">
    <source>
        <dbReference type="SMART" id="SM00507"/>
    </source>
</evidence>
<feature type="compositionally biased region" description="Low complexity" evidence="1">
    <location>
        <begin position="458"/>
        <end position="469"/>
    </location>
</feature>
<dbReference type="InterPro" id="IPR003870">
    <property type="entry name" value="DUF222"/>
</dbReference>
<feature type="region of interest" description="Disordered" evidence="1">
    <location>
        <begin position="345"/>
        <end position="376"/>
    </location>
</feature>
<dbReference type="InterPro" id="IPR003615">
    <property type="entry name" value="HNH_nuc"/>
</dbReference>
<feature type="region of interest" description="Disordered" evidence="1">
    <location>
        <begin position="202"/>
        <end position="258"/>
    </location>
</feature>
<name>A0A399JAQ6_9MICC</name>
<evidence type="ECO:0000313" key="4">
    <source>
        <dbReference type="Proteomes" id="UP000265419"/>
    </source>
</evidence>
<dbReference type="SMART" id="SM00507">
    <property type="entry name" value="HNHc"/>
    <property type="match status" value="1"/>
</dbReference>
<organism evidence="3 4">
    <name type="scientific">Galactobacter valiniphilus</name>
    <dbReference type="NCBI Taxonomy" id="2676122"/>
    <lineage>
        <taxon>Bacteria</taxon>
        <taxon>Bacillati</taxon>
        <taxon>Actinomycetota</taxon>
        <taxon>Actinomycetes</taxon>
        <taxon>Micrococcales</taxon>
        <taxon>Micrococcaceae</taxon>
        <taxon>Galactobacter</taxon>
    </lineage>
</organism>
<feature type="domain" description="HNH nuclease" evidence="2">
    <location>
        <begin position="675"/>
        <end position="727"/>
    </location>
</feature>
<evidence type="ECO:0000313" key="3">
    <source>
        <dbReference type="EMBL" id="RII42655.1"/>
    </source>
</evidence>
<proteinExistence type="predicted"/>
<feature type="compositionally biased region" description="Low complexity" evidence="1">
    <location>
        <begin position="227"/>
        <end position="241"/>
    </location>
</feature>
<dbReference type="Gene3D" id="1.10.30.50">
    <property type="match status" value="1"/>
</dbReference>
<dbReference type="GO" id="GO:0004519">
    <property type="term" value="F:endonuclease activity"/>
    <property type="evidence" value="ECO:0007669"/>
    <property type="project" value="UniProtKB-KW"/>
</dbReference>
<dbReference type="Pfam" id="PF02720">
    <property type="entry name" value="DUF222"/>
    <property type="match status" value="2"/>
</dbReference>
<dbReference type="EMBL" id="QQXK01000009">
    <property type="protein sequence ID" value="RII42655.1"/>
    <property type="molecule type" value="Genomic_DNA"/>
</dbReference>
<keyword evidence="3" id="KW-0255">Endonuclease</keyword>
<dbReference type="Pfam" id="PF13391">
    <property type="entry name" value="HNH_2"/>
    <property type="match status" value="1"/>
</dbReference>
<keyword evidence="3" id="KW-0540">Nuclease</keyword>
<keyword evidence="4" id="KW-1185">Reference proteome</keyword>
<feature type="region of interest" description="Disordered" evidence="1">
    <location>
        <begin position="298"/>
        <end position="331"/>
    </location>
</feature>